<evidence type="ECO:0000256" key="4">
    <source>
        <dbReference type="SAM" id="Phobius"/>
    </source>
</evidence>
<evidence type="ECO:0000256" key="1">
    <source>
        <dbReference type="ARBA" id="ARBA00022692"/>
    </source>
</evidence>
<proteinExistence type="predicted"/>
<dbReference type="OrthoDB" id="7951376at2"/>
<dbReference type="PROSITE" id="PS51503">
    <property type="entry name" value="HIG1"/>
    <property type="match status" value="1"/>
</dbReference>
<accession>A0A0N1N221</accession>
<evidence type="ECO:0000313" key="7">
    <source>
        <dbReference type="Proteomes" id="UP000037822"/>
    </source>
</evidence>
<dbReference type="Proteomes" id="UP000037822">
    <property type="component" value="Unassembled WGS sequence"/>
</dbReference>
<evidence type="ECO:0000256" key="2">
    <source>
        <dbReference type="ARBA" id="ARBA00022989"/>
    </source>
</evidence>
<protein>
    <submittedName>
        <fullName evidence="6">Hypoxia induced protein</fullName>
    </submittedName>
</protein>
<evidence type="ECO:0000259" key="5">
    <source>
        <dbReference type="PROSITE" id="PS51503"/>
    </source>
</evidence>
<feature type="transmembrane region" description="Helical" evidence="4">
    <location>
        <begin position="6"/>
        <end position="27"/>
    </location>
</feature>
<dbReference type="Gene3D" id="6.10.140.1320">
    <property type="match status" value="1"/>
</dbReference>
<dbReference type="EMBL" id="LGSZ01000047">
    <property type="protein sequence ID" value="KPH79997.1"/>
    <property type="molecule type" value="Genomic_DNA"/>
</dbReference>
<dbReference type="AlphaFoldDB" id="A0A0N1N221"/>
<dbReference type="NCBIfam" id="NF033233">
    <property type="entry name" value="twin_helix"/>
    <property type="match status" value="1"/>
</dbReference>
<dbReference type="Pfam" id="PF04588">
    <property type="entry name" value="HIG_1_N"/>
    <property type="match status" value="1"/>
</dbReference>
<dbReference type="RefSeq" id="WP_054210002.1">
    <property type="nucleotide sequence ID" value="NZ_LGSZ01000047.1"/>
</dbReference>
<sequence>MTVSGLIVPLALGAVAVVLLLGLANMLRGGSANTSQRLMRLRVILQFVAILLILGVMWWRSG</sequence>
<evidence type="ECO:0000313" key="6">
    <source>
        <dbReference type="EMBL" id="KPH79997.1"/>
    </source>
</evidence>
<evidence type="ECO:0000256" key="3">
    <source>
        <dbReference type="ARBA" id="ARBA00023136"/>
    </source>
</evidence>
<comment type="caution">
    <text evidence="6">The sequence shown here is derived from an EMBL/GenBank/DDBJ whole genome shotgun (WGS) entry which is preliminary data.</text>
</comment>
<organism evidence="6 7">
    <name type="scientific">Bosea vaviloviae</name>
    <dbReference type="NCBI Taxonomy" id="1526658"/>
    <lineage>
        <taxon>Bacteria</taxon>
        <taxon>Pseudomonadati</taxon>
        <taxon>Pseudomonadota</taxon>
        <taxon>Alphaproteobacteria</taxon>
        <taxon>Hyphomicrobiales</taxon>
        <taxon>Boseaceae</taxon>
        <taxon>Bosea</taxon>
    </lineage>
</organism>
<name>A0A0N1N221_9HYPH</name>
<gene>
    <name evidence="6" type="ORF">AE618_15755</name>
</gene>
<feature type="transmembrane region" description="Helical" evidence="4">
    <location>
        <begin position="39"/>
        <end position="59"/>
    </location>
</feature>
<feature type="domain" description="HIG1" evidence="5">
    <location>
        <begin position="1"/>
        <end position="62"/>
    </location>
</feature>
<dbReference type="InterPro" id="IPR007667">
    <property type="entry name" value="Hypoxia_induced_domain"/>
</dbReference>
<reference evidence="6 7" key="1">
    <citation type="submission" date="2015-07" db="EMBL/GenBank/DDBJ databases">
        <title>Whole genome sequencing of Bosea vaviloviae isolated from cave pool.</title>
        <authorList>
            <person name="Tan N.E.H."/>
            <person name="Lee Y.P."/>
            <person name="Gan H.M."/>
            <person name="Barton H."/>
            <person name="Savka M.A."/>
        </authorList>
    </citation>
    <scope>NUCLEOTIDE SEQUENCE [LARGE SCALE GENOMIC DNA]</scope>
    <source>
        <strain evidence="6 7">SD260</strain>
    </source>
</reference>
<keyword evidence="1 4" id="KW-0812">Transmembrane</keyword>
<keyword evidence="7" id="KW-1185">Reference proteome</keyword>
<keyword evidence="3 4" id="KW-0472">Membrane</keyword>
<keyword evidence="2 4" id="KW-1133">Transmembrane helix</keyword>
<dbReference type="PATRIC" id="fig|1526658.3.peg.4525"/>